<dbReference type="Proteomes" id="UP001300502">
    <property type="component" value="Unassembled WGS sequence"/>
</dbReference>
<evidence type="ECO:0000313" key="3">
    <source>
        <dbReference type="Proteomes" id="UP001300502"/>
    </source>
</evidence>
<protein>
    <recommendedName>
        <fullName evidence="1">AMP-dependent synthetase/ligase domain-containing protein</fullName>
    </recommendedName>
</protein>
<reference evidence="2 3" key="1">
    <citation type="submission" date="2022-07" db="EMBL/GenBank/DDBJ databases">
        <title>Genome-wide signatures of adaptation to extreme environments.</title>
        <authorList>
            <person name="Cho C.H."/>
            <person name="Yoon H.S."/>
        </authorList>
    </citation>
    <scope>NUCLEOTIDE SEQUENCE [LARGE SCALE GENOMIC DNA]</scope>
    <source>
        <strain evidence="2 3">108.79 E11</strain>
    </source>
</reference>
<dbReference type="Gene3D" id="3.40.50.12780">
    <property type="entry name" value="N-terminal domain of ligase-like"/>
    <property type="match status" value="1"/>
</dbReference>
<comment type="caution">
    <text evidence="2">The sequence shown here is derived from an EMBL/GenBank/DDBJ whole genome shotgun (WGS) entry which is preliminary data.</text>
</comment>
<keyword evidence="3" id="KW-1185">Reference proteome</keyword>
<evidence type="ECO:0000313" key="2">
    <source>
        <dbReference type="EMBL" id="KAK4524307.1"/>
    </source>
</evidence>
<gene>
    <name evidence="2" type="ORF">GAYE_SCF02G2206</name>
</gene>
<dbReference type="AlphaFoldDB" id="A0AAV9IA91"/>
<sequence>MLASSFCRNRNSIVYILNKGNTNRRFSNSVGQLIEKNSKERPHKNAIKFLETTKEEAIFFTFAEVKKHVNAVAQGLLELGFGPGKRIACCLPLGSPEFVFTFLGSLQSRTTFISMDFERNSNRVDPSVICSALERYKPRGFIMWHGYKSTSNKEGQDTYVGADIWTQLFPELLDFGKGLEGFTRNTGRPFSSTRFPGLRYVFHSGQANLPGLIQYRNLLVYNGDSISLNGVDKRLPLEDSALFCSTEDVKEYRERDISEAVEKCLHAIQYSSNHNTKQGRVVIAPNSKATLTYLAYIIASFQQQTLAIIPSLHYNQPAIEIAAKAENAQSAKQ</sequence>
<dbReference type="SUPFAM" id="SSF56801">
    <property type="entry name" value="Acetyl-CoA synthetase-like"/>
    <property type="match status" value="1"/>
</dbReference>
<accession>A0AAV9IA91</accession>
<proteinExistence type="predicted"/>
<feature type="domain" description="AMP-dependent synthetase/ligase" evidence="1">
    <location>
        <begin position="35"/>
        <end position="108"/>
    </location>
</feature>
<organism evidence="2 3">
    <name type="scientific">Galdieria yellowstonensis</name>
    <dbReference type="NCBI Taxonomy" id="3028027"/>
    <lineage>
        <taxon>Eukaryota</taxon>
        <taxon>Rhodophyta</taxon>
        <taxon>Bangiophyceae</taxon>
        <taxon>Galdieriales</taxon>
        <taxon>Galdieriaceae</taxon>
        <taxon>Galdieria</taxon>
    </lineage>
</organism>
<evidence type="ECO:0000259" key="1">
    <source>
        <dbReference type="Pfam" id="PF00501"/>
    </source>
</evidence>
<dbReference type="EMBL" id="JANCYU010000022">
    <property type="protein sequence ID" value="KAK4524307.1"/>
    <property type="molecule type" value="Genomic_DNA"/>
</dbReference>
<dbReference type="Pfam" id="PF00501">
    <property type="entry name" value="AMP-binding"/>
    <property type="match status" value="1"/>
</dbReference>
<name>A0AAV9IA91_9RHOD</name>
<dbReference type="InterPro" id="IPR000873">
    <property type="entry name" value="AMP-dep_synth/lig_dom"/>
</dbReference>
<dbReference type="InterPro" id="IPR042099">
    <property type="entry name" value="ANL_N_sf"/>
</dbReference>